<comment type="caution">
    <text evidence="1">The sequence shown here is derived from an EMBL/GenBank/DDBJ whole genome shotgun (WGS) entry which is preliminary data.</text>
</comment>
<evidence type="ECO:0000313" key="2">
    <source>
        <dbReference type="Proteomes" id="UP000622317"/>
    </source>
</evidence>
<protein>
    <recommendedName>
        <fullName evidence="3">TonB C-terminal domain-containing protein</fullName>
    </recommendedName>
</protein>
<evidence type="ECO:0008006" key="3">
    <source>
        <dbReference type="Google" id="ProtNLM"/>
    </source>
</evidence>
<reference evidence="1" key="1">
    <citation type="submission" date="2020-09" db="EMBL/GenBank/DDBJ databases">
        <title>Pelagicoccus enzymogenes sp. nov. with an EPS production, isolated from marine sediment.</title>
        <authorList>
            <person name="Feng X."/>
        </authorList>
    </citation>
    <scope>NUCLEOTIDE SEQUENCE</scope>
    <source>
        <strain evidence="1">NFK12</strain>
    </source>
</reference>
<dbReference type="EMBL" id="JACYFG010000006">
    <property type="protein sequence ID" value="MBD5778839.1"/>
    <property type="molecule type" value="Genomic_DNA"/>
</dbReference>
<dbReference type="AlphaFoldDB" id="A0A927F5M6"/>
<proteinExistence type="predicted"/>
<dbReference type="RefSeq" id="WP_191615967.1">
    <property type="nucleotide sequence ID" value="NZ_JACYFG010000006.1"/>
</dbReference>
<accession>A0A927F5M6</accession>
<gene>
    <name evidence="1" type="ORF">IEN85_05000</name>
</gene>
<organism evidence="1 2">
    <name type="scientific">Pelagicoccus enzymogenes</name>
    <dbReference type="NCBI Taxonomy" id="2773457"/>
    <lineage>
        <taxon>Bacteria</taxon>
        <taxon>Pseudomonadati</taxon>
        <taxon>Verrucomicrobiota</taxon>
        <taxon>Opitutia</taxon>
        <taxon>Puniceicoccales</taxon>
        <taxon>Pelagicoccaceae</taxon>
        <taxon>Pelagicoccus</taxon>
    </lineage>
</organism>
<sequence length="265" mass="30159">MNRSIIKNTLRTATTMPIHISKSASCLFLRVTCCLLFSAGWLATAKPSDDRYEPVSVKRQVEPNYPLWAYSNGVSRGFARIAFYVDEQGNASEFMPLEYTHSAFSEELLRVVRKWKFEPAHFEGRPIKSVCRAHWEFLPARPVNKTVQWDAEFRFHKSNGFNSKSVILSEERALDHKAAMLAFPPIVIKGNASDVDDFVQVTCNFFVDTDGAVGLPEIEFSSDSRLDEFVVTALKHSVFERPLREGKPTVAFMRKTYRIPILGEI</sequence>
<dbReference type="SUPFAM" id="SSF74653">
    <property type="entry name" value="TolA/TonB C-terminal domain"/>
    <property type="match status" value="1"/>
</dbReference>
<name>A0A927F5M6_9BACT</name>
<dbReference type="Gene3D" id="3.30.1150.10">
    <property type="match status" value="1"/>
</dbReference>
<evidence type="ECO:0000313" key="1">
    <source>
        <dbReference type="EMBL" id="MBD5778839.1"/>
    </source>
</evidence>
<dbReference type="Proteomes" id="UP000622317">
    <property type="component" value="Unassembled WGS sequence"/>
</dbReference>
<keyword evidence="2" id="KW-1185">Reference proteome</keyword>